<dbReference type="RefSeq" id="YP_009225872.1">
    <property type="nucleotide sequence ID" value="NC_029098.1"/>
</dbReference>
<sequence>MHEIDRWEGEGGHLHYDLTHRERIMKILKEAGIQFEEDTFGEEGTDQDITVYPNNDERVYFSFHPDGFLDNINVFYS</sequence>
<evidence type="ECO:0000313" key="1">
    <source>
        <dbReference type="EMBL" id="AIW02645.1"/>
    </source>
</evidence>
<name>A0A0A0RM99_9CAUD</name>
<dbReference type="EMBL" id="KM652554">
    <property type="protein sequence ID" value="AIW02645.1"/>
    <property type="molecule type" value="Genomic_DNA"/>
</dbReference>
<gene>
    <name evidence="1" type="primary">185</name>
    <name evidence="1" type="ORF">PBI_JAY2JAY_185</name>
</gene>
<dbReference type="KEGG" id="vg:26796914"/>
<keyword evidence="2" id="KW-1185">Reference proteome</keyword>
<dbReference type="OrthoDB" id="20158at10239"/>
<proteinExistence type="predicted"/>
<protein>
    <submittedName>
        <fullName evidence="1">Uncharacterized protein</fullName>
    </submittedName>
</protein>
<evidence type="ECO:0000313" key="2">
    <source>
        <dbReference type="Proteomes" id="UP000030200"/>
    </source>
</evidence>
<reference evidence="1 2" key="1">
    <citation type="submission" date="2014-09" db="EMBL/GenBank/DDBJ databases">
        <authorList>
            <person name="Gicewicz E.A."/>
            <person name="Hiryak K.M."/>
            <person name="Horoschock A.N."/>
            <person name="Kneeream E.R."/>
            <person name="Luchetta J."/>
            <person name="Mikolon A.R."/>
            <person name="Smith S.N."/>
            <person name="Svintozelskiy S."/>
            <person name="Yucha M.L."/>
            <person name="Manna D.P."/>
            <person name="Pidcock K.A."/>
            <person name="Laing C.E."/>
            <person name="Schaff J.E."/>
            <person name="Dashiell C.L."/>
            <person name="Macialek J.A."/>
            <person name="Anders K.R."/>
            <person name="Braun M.A."/>
            <person name="Delesalle V.A."/>
            <person name="Hughes L.E."/>
            <person name="Ware V.C."/>
            <person name="Bradley K.W."/>
            <person name="Barker L.P."/>
            <person name="Asai D.J."/>
            <person name="Bowman C.A."/>
            <person name="Russell D.A."/>
            <person name="Pope W.H."/>
            <person name="Jacobs-Sera D."/>
            <person name="Hendrix R.W."/>
            <person name="Hatfull G.F."/>
        </authorList>
    </citation>
    <scope>NUCLEOTIDE SEQUENCE [LARGE SCALE GENOMIC DNA]</scope>
</reference>
<dbReference type="Proteomes" id="UP000030200">
    <property type="component" value="Segment"/>
</dbReference>
<accession>A0A0A0RM99</accession>
<dbReference type="GeneID" id="26796914"/>
<organism evidence="1 2">
    <name type="scientific">Streptomyces phage Jay2Jay</name>
    <dbReference type="NCBI Taxonomy" id="1556290"/>
    <lineage>
        <taxon>Viruses</taxon>
        <taxon>Duplodnaviria</taxon>
        <taxon>Heunggongvirae</taxon>
        <taxon>Uroviricota</taxon>
        <taxon>Caudoviricetes</taxon>
        <taxon>Stanwilliamsviridae</taxon>
        <taxon>Boydwoodruffvirinae</taxon>
        <taxon>Samistivirus</taxon>
        <taxon>Samistivirus jay2jay</taxon>
    </lineage>
</organism>